<feature type="region of interest" description="Disordered" evidence="1">
    <location>
        <begin position="1"/>
        <end position="23"/>
    </location>
</feature>
<proteinExistence type="predicted"/>
<dbReference type="EMBL" id="FN656605">
    <property type="protein sequence ID" value="CBY41729.1"/>
    <property type="molecule type" value="Genomic_DNA"/>
</dbReference>
<sequence length="23" mass="2688">FQLWNSAERKSSSSRYSSALVRQ</sequence>
<feature type="non-terminal residue" evidence="2">
    <location>
        <position position="1"/>
    </location>
</feature>
<dbReference type="Proteomes" id="UP000011014">
    <property type="component" value="Unassembled WGS sequence"/>
</dbReference>
<name>E4Z201_OIKDI</name>
<protein>
    <submittedName>
        <fullName evidence="2">Uncharacterized protein</fullName>
    </submittedName>
</protein>
<accession>E4Z201</accession>
<evidence type="ECO:0000313" key="2">
    <source>
        <dbReference type="EMBL" id="CBY41729.1"/>
    </source>
</evidence>
<organism evidence="2">
    <name type="scientific">Oikopleura dioica</name>
    <name type="common">Tunicate</name>
    <dbReference type="NCBI Taxonomy" id="34765"/>
    <lineage>
        <taxon>Eukaryota</taxon>
        <taxon>Metazoa</taxon>
        <taxon>Chordata</taxon>
        <taxon>Tunicata</taxon>
        <taxon>Appendicularia</taxon>
        <taxon>Copelata</taxon>
        <taxon>Oikopleuridae</taxon>
        <taxon>Oikopleura</taxon>
    </lineage>
</organism>
<reference evidence="2" key="1">
    <citation type="journal article" date="2010" name="Science">
        <title>Plasticity of animal genome architecture unmasked by rapid evolution of a pelagic tunicate.</title>
        <authorList>
            <person name="Denoeud F."/>
            <person name="Henriet S."/>
            <person name="Mungpakdee S."/>
            <person name="Aury J.M."/>
            <person name="Da Silva C."/>
            <person name="Brinkmann H."/>
            <person name="Mikhaleva J."/>
            <person name="Olsen L.C."/>
            <person name="Jubin C."/>
            <person name="Canestro C."/>
            <person name="Bouquet J.M."/>
            <person name="Danks G."/>
            <person name="Poulain J."/>
            <person name="Campsteijn C."/>
            <person name="Adamski M."/>
            <person name="Cross I."/>
            <person name="Yadetie F."/>
            <person name="Muffato M."/>
            <person name="Louis A."/>
            <person name="Butcher S."/>
            <person name="Tsagkogeorga G."/>
            <person name="Konrad A."/>
            <person name="Singh S."/>
            <person name="Jensen M.F."/>
            <person name="Cong E.H."/>
            <person name="Eikeseth-Otteraa H."/>
            <person name="Noel B."/>
            <person name="Anthouard V."/>
            <person name="Porcel B.M."/>
            <person name="Kachouri-Lafond R."/>
            <person name="Nishino A."/>
            <person name="Ugolini M."/>
            <person name="Chourrout P."/>
            <person name="Nishida H."/>
            <person name="Aasland R."/>
            <person name="Huzurbazar S."/>
            <person name="Westhof E."/>
            <person name="Delsuc F."/>
            <person name="Lehrach H."/>
            <person name="Reinhardt R."/>
            <person name="Weissenbach J."/>
            <person name="Roy S.W."/>
            <person name="Artiguenave F."/>
            <person name="Postlethwait J.H."/>
            <person name="Manak J.R."/>
            <person name="Thompson E.M."/>
            <person name="Jaillon O."/>
            <person name="Du Pasquier L."/>
            <person name="Boudinot P."/>
            <person name="Liberles D.A."/>
            <person name="Volff J.N."/>
            <person name="Philippe H."/>
            <person name="Lenhard B."/>
            <person name="Roest Crollius H."/>
            <person name="Wincker P."/>
            <person name="Chourrout D."/>
        </authorList>
    </citation>
    <scope>NUCLEOTIDE SEQUENCE [LARGE SCALE GENOMIC DNA]</scope>
</reference>
<dbReference type="AlphaFoldDB" id="E4Z201"/>
<gene>
    <name evidence="2" type="ORF">GSOID_T00023817001</name>
</gene>
<feature type="compositionally biased region" description="Low complexity" evidence="1">
    <location>
        <begin position="13"/>
        <end position="23"/>
    </location>
</feature>
<evidence type="ECO:0000256" key="1">
    <source>
        <dbReference type="SAM" id="MobiDB-lite"/>
    </source>
</evidence>